<evidence type="ECO:0008006" key="4">
    <source>
        <dbReference type="Google" id="ProtNLM"/>
    </source>
</evidence>
<gene>
    <name evidence="2" type="ORF">TraAM80_00450</name>
</gene>
<sequence length="132" mass="14640">MLFFFVAAYLSSAFTGEVCRQVARGAGILQWHAVPYFETHFRSQLDTLDRSIADVATPRVKGACTSVDDYCDNNRDFSIAKAFFFCSVAVTCTAFKELVEQVSTLLVKRPGFCTPSLSASPGVFFFLHQCLL</sequence>
<keyword evidence="1" id="KW-0732">Signal</keyword>
<protein>
    <recommendedName>
        <fullName evidence="4">Secreted protein</fullName>
    </recommendedName>
</protein>
<keyword evidence="3" id="KW-1185">Reference proteome</keyword>
<accession>A0A3R7KRH6</accession>
<dbReference type="EMBL" id="MKGL01000008">
    <property type="protein sequence ID" value="RNF12169.1"/>
    <property type="molecule type" value="Genomic_DNA"/>
</dbReference>
<dbReference type="GeneID" id="40324383"/>
<dbReference type="RefSeq" id="XP_029242597.1">
    <property type="nucleotide sequence ID" value="XM_029377528.1"/>
</dbReference>
<reference evidence="2 3" key="1">
    <citation type="journal article" date="2018" name="BMC Genomics">
        <title>Genomic comparison of Trypanosoma conorhini and Trypanosoma rangeli to Trypanosoma cruzi strains of high and low virulence.</title>
        <authorList>
            <person name="Bradwell K.R."/>
            <person name="Koparde V.N."/>
            <person name="Matveyev A.V."/>
            <person name="Serrano M.G."/>
            <person name="Alves J.M."/>
            <person name="Parikh H."/>
            <person name="Huang B."/>
            <person name="Lee V."/>
            <person name="Espinosa-Alvarez O."/>
            <person name="Ortiz P.A."/>
            <person name="Costa-Martins A.G."/>
            <person name="Teixeira M.M."/>
            <person name="Buck G.A."/>
        </authorList>
    </citation>
    <scope>NUCLEOTIDE SEQUENCE [LARGE SCALE GENOMIC DNA]</scope>
    <source>
        <strain evidence="2 3">AM80</strain>
    </source>
</reference>
<proteinExistence type="predicted"/>
<comment type="caution">
    <text evidence="2">The sequence shown here is derived from an EMBL/GenBank/DDBJ whole genome shotgun (WGS) entry which is preliminary data.</text>
</comment>
<name>A0A3R7KRH6_TRYRA</name>
<evidence type="ECO:0000313" key="3">
    <source>
        <dbReference type="Proteomes" id="UP000283634"/>
    </source>
</evidence>
<evidence type="ECO:0000256" key="1">
    <source>
        <dbReference type="SAM" id="SignalP"/>
    </source>
</evidence>
<organism evidence="2 3">
    <name type="scientific">Trypanosoma rangeli</name>
    <dbReference type="NCBI Taxonomy" id="5698"/>
    <lineage>
        <taxon>Eukaryota</taxon>
        <taxon>Discoba</taxon>
        <taxon>Euglenozoa</taxon>
        <taxon>Kinetoplastea</taxon>
        <taxon>Metakinetoplastina</taxon>
        <taxon>Trypanosomatida</taxon>
        <taxon>Trypanosomatidae</taxon>
        <taxon>Trypanosoma</taxon>
        <taxon>Herpetosoma</taxon>
    </lineage>
</organism>
<dbReference type="Proteomes" id="UP000283634">
    <property type="component" value="Unassembled WGS sequence"/>
</dbReference>
<feature type="chain" id="PRO_5018545702" description="Secreted protein" evidence="1">
    <location>
        <begin position="16"/>
        <end position="132"/>
    </location>
</feature>
<dbReference type="OrthoDB" id="245384at2759"/>
<evidence type="ECO:0000313" key="2">
    <source>
        <dbReference type="EMBL" id="RNF12169.1"/>
    </source>
</evidence>
<feature type="signal peptide" evidence="1">
    <location>
        <begin position="1"/>
        <end position="15"/>
    </location>
</feature>
<dbReference type="AlphaFoldDB" id="A0A3R7KRH6"/>